<reference evidence="2 3" key="1">
    <citation type="submission" date="2014-06" db="EMBL/GenBank/DDBJ databases">
        <title>Evolutionary Origins and Diversification of the Mycorrhizal Mutualists.</title>
        <authorList>
            <consortium name="DOE Joint Genome Institute"/>
            <consortium name="Mycorrhizal Genomics Consortium"/>
            <person name="Kohler A."/>
            <person name="Kuo A."/>
            <person name="Nagy L.G."/>
            <person name="Floudas D."/>
            <person name="Copeland A."/>
            <person name="Barry K.W."/>
            <person name="Cichocki N."/>
            <person name="Veneault-Fourrey C."/>
            <person name="LaButti K."/>
            <person name="Lindquist E.A."/>
            <person name="Lipzen A."/>
            <person name="Lundell T."/>
            <person name="Morin E."/>
            <person name="Murat C."/>
            <person name="Riley R."/>
            <person name="Ohm R."/>
            <person name="Sun H."/>
            <person name="Tunlid A."/>
            <person name="Henrissat B."/>
            <person name="Grigoriev I.V."/>
            <person name="Hibbett D.S."/>
            <person name="Martin F."/>
        </authorList>
    </citation>
    <scope>NUCLEOTIDE SEQUENCE [LARGE SCALE GENOMIC DNA]</scope>
    <source>
        <strain evidence="2 3">SS14</strain>
    </source>
</reference>
<accession>A0A0C9UWQ8</accession>
<gene>
    <name evidence="2" type="ORF">M422DRAFT_188008</name>
</gene>
<dbReference type="EMBL" id="KN837276">
    <property type="protein sequence ID" value="KIJ29756.1"/>
    <property type="molecule type" value="Genomic_DNA"/>
</dbReference>
<dbReference type="OrthoDB" id="3239511at2759"/>
<organism evidence="2 3">
    <name type="scientific">Sphaerobolus stellatus (strain SS14)</name>
    <dbReference type="NCBI Taxonomy" id="990650"/>
    <lineage>
        <taxon>Eukaryota</taxon>
        <taxon>Fungi</taxon>
        <taxon>Dikarya</taxon>
        <taxon>Basidiomycota</taxon>
        <taxon>Agaricomycotina</taxon>
        <taxon>Agaricomycetes</taxon>
        <taxon>Phallomycetidae</taxon>
        <taxon>Geastrales</taxon>
        <taxon>Sphaerobolaceae</taxon>
        <taxon>Sphaerobolus</taxon>
    </lineage>
</organism>
<feature type="region of interest" description="Disordered" evidence="1">
    <location>
        <begin position="1"/>
        <end position="20"/>
    </location>
</feature>
<evidence type="ECO:0000313" key="2">
    <source>
        <dbReference type="EMBL" id="KIJ29756.1"/>
    </source>
</evidence>
<dbReference type="Proteomes" id="UP000054279">
    <property type="component" value="Unassembled WGS sequence"/>
</dbReference>
<dbReference type="InterPro" id="IPR041078">
    <property type="entry name" value="Plavaka"/>
</dbReference>
<feature type="non-terminal residue" evidence="2">
    <location>
        <position position="719"/>
    </location>
</feature>
<protein>
    <submittedName>
        <fullName evidence="2">Uncharacterized protein</fullName>
    </submittedName>
</protein>
<dbReference type="Pfam" id="PF18759">
    <property type="entry name" value="Plavaka"/>
    <property type="match status" value="1"/>
</dbReference>
<keyword evidence="3" id="KW-1185">Reference proteome</keyword>
<evidence type="ECO:0000256" key="1">
    <source>
        <dbReference type="SAM" id="MobiDB-lite"/>
    </source>
</evidence>
<dbReference type="HOGENOM" id="CLU_009122_4_0_1"/>
<sequence length="719" mass="82586">MGISGAGNEPDNMQSSPKSPESFIEIRYHPHSGNLNTTIIPLNNPQEKEPGSNTGCVLSSITKPWAPFRTRANFEFAEDMVKSGLHSESIKKLLEGFNGRWATQTLISMKNFADFQDSLAAARHFSVQYHFTFKYRDPWRWLLDIVTDPTLSQSIIWYPEEKYLHQGSRITRIYDELNSGTRWWEIQDTLSHEFGMPHVYLPLHLWLDKSSVAQTVTKHPIVLRPGFLPSTIRNGSGNGGGALIGYMVVVGDPNDDADNEDEKLDSVEYAQFKREVYHEICKTIFKSLRCRSHKGEAVTCGDNIARILHPGFMIDAIDGEEGYCLCCTRGAKANHPCARCLAHRDELHMLSQSFELRTQESMIAIYKKASTLPTTACQSLLRDHGLHFIENAFWGIANSDPYLAYSYDMLHSLDSGEWGKHQWPLIHNILTSPQQSELNRNMRQVPRWRGLKHFNAVVAVDFSDGNSYRDILKCILPCIVNILPRNSTIVQAIRLCAIIREIASLNPVTEEHIEYLERCLPRYQKICSQLSLQFGKNYNYPKHHNLVHLPEDLRAKGSTVNYTTRPGEGFQQEVQQAYDQTNFKNTEPQMTQIDENQEAIARIRTAVDLHDEYLTRAIEEQNRTDGGECPVPTVSETHWSLGSPLRMIPAKKYEKEHVGQPGFRFFERNLHDFLHHNIPLQERPSEPLQIVPYQCLYLRYRSLENWQEKQDILRCNAEF</sequence>
<evidence type="ECO:0000313" key="3">
    <source>
        <dbReference type="Proteomes" id="UP000054279"/>
    </source>
</evidence>
<dbReference type="AlphaFoldDB" id="A0A0C9UWQ8"/>
<name>A0A0C9UWQ8_SPHS4</name>
<proteinExistence type="predicted"/>